<sequence length="476" mass="52158">MCRFRQIGALSVDTTSARRRAAAGAAALGILATGLAVTPSVSANQTAPIERIHRDLLDHSDRAPLLAAAHRGAWRDHPENSLAAIDEAVRDGAEIVEIDVRKTADGHLVLMHDETVDRTTNGTGEVSDLTLAQIKQLRLKEHLGGEQAALTSHAVPTLDEAMLAIKGRAMVNLDKSWGIREDMYRVLRATGTVDHGLFKGSPTVQEAADFMAKDPEILYMHIIKDENADVVGTFPGRQPVAYEVVFDQLTDPQVQPALLDRIQQDSRVWINTMWQELAATYTDEASRRDPALGWQAVVEEHDASMIQTDEIEGLHHWRNGGDMSRWESQPGNRTVRLQAEDHAPGGEGVGYHDLDPNTCGGEGGLDVCDVEGAIAVSSVQSGEWIKYSVDLPRSGDYQVSARLASNGAPAGRIAIDWADGTTGRHDIGNTTHETRAFDLQPLETRHFEAGRHEFVAKVDDDVAPRFNLDLFQFDLR</sequence>
<dbReference type="InterPro" id="IPR030395">
    <property type="entry name" value="GP_PDE_dom"/>
</dbReference>
<dbReference type="PANTHER" id="PTHR46320">
    <property type="entry name" value="GLYCEROPHOSPHODIESTER PHOSPHODIESTERASE 1"/>
    <property type="match status" value="1"/>
</dbReference>
<dbReference type="EMBL" id="SMLA01000045">
    <property type="protein sequence ID" value="TDD84336.1"/>
    <property type="molecule type" value="Genomic_DNA"/>
</dbReference>
<dbReference type="AlphaFoldDB" id="A0A4R5BH70"/>
<accession>A0A4R5BH70</accession>
<protein>
    <submittedName>
        <fullName evidence="2">Carbohydrate-binding protein</fullName>
    </submittedName>
</protein>
<feature type="domain" description="GP-PDE" evidence="1">
    <location>
        <begin position="65"/>
        <end position="174"/>
    </location>
</feature>
<dbReference type="InterPro" id="IPR008979">
    <property type="entry name" value="Galactose-bd-like_sf"/>
</dbReference>
<dbReference type="InterPro" id="IPR032160">
    <property type="entry name" value="DUF4996"/>
</dbReference>
<keyword evidence="3" id="KW-1185">Reference proteome</keyword>
<dbReference type="Gene3D" id="2.60.120.260">
    <property type="entry name" value="Galactose-binding domain-like"/>
    <property type="match status" value="1"/>
</dbReference>
<dbReference type="PANTHER" id="PTHR46320:SF1">
    <property type="entry name" value="GLYCEROPHOSPHODIESTER PHOSPHODIESTERASE 1"/>
    <property type="match status" value="1"/>
</dbReference>
<dbReference type="CDD" id="cd08566">
    <property type="entry name" value="GDPD_AtGDE_like"/>
    <property type="match status" value="1"/>
</dbReference>
<dbReference type="CDD" id="cd04080">
    <property type="entry name" value="CBM6_cellulase-like"/>
    <property type="match status" value="1"/>
</dbReference>
<evidence type="ECO:0000313" key="2">
    <source>
        <dbReference type="EMBL" id="TDD84336.1"/>
    </source>
</evidence>
<dbReference type="Gene3D" id="3.20.20.190">
    <property type="entry name" value="Phosphatidylinositol (PI) phosphodiesterase"/>
    <property type="match status" value="1"/>
</dbReference>
<organism evidence="2 3">
    <name type="scientific">Saccharopolyspora karakumensis</name>
    <dbReference type="NCBI Taxonomy" id="2530386"/>
    <lineage>
        <taxon>Bacteria</taxon>
        <taxon>Bacillati</taxon>
        <taxon>Actinomycetota</taxon>
        <taxon>Actinomycetes</taxon>
        <taxon>Pseudonocardiales</taxon>
        <taxon>Pseudonocardiaceae</taxon>
        <taxon>Saccharopolyspora</taxon>
    </lineage>
</organism>
<gene>
    <name evidence="2" type="ORF">E1202_23415</name>
</gene>
<proteinExistence type="predicted"/>
<reference evidence="2 3" key="1">
    <citation type="submission" date="2019-03" db="EMBL/GenBank/DDBJ databases">
        <title>Draft genome sequences of novel Actinobacteria.</title>
        <authorList>
            <person name="Sahin N."/>
            <person name="Ay H."/>
            <person name="Saygin H."/>
        </authorList>
    </citation>
    <scope>NUCLEOTIDE SEQUENCE [LARGE SCALE GENOMIC DNA]</scope>
    <source>
        <strain evidence="2 3">5K548</strain>
    </source>
</reference>
<dbReference type="InterPro" id="IPR005084">
    <property type="entry name" value="CBM6"/>
</dbReference>
<dbReference type="GO" id="GO:0005886">
    <property type="term" value="C:plasma membrane"/>
    <property type="evidence" value="ECO:0007669"/>
    <property type="project" value="TreeGrafter"/>
</dbReference>
<dbReference type="Pfam" id="PF03009">
    <property type="entry name" value="GDPD"/>
    <property type="match status" value="1"/>
</dbReference>
<dbReference type="InterPro" id="IPR017946">
    <property type="entry name" value="PLC-like_Pdiesterase_TIM-brl"/>
</dbReference>
<dbReference type="GO" id="GO:0006580">
    <property type="term" value="P:ethanolamine metabolic process"/>
    <property type="evidence" value="ECO:0007669"/>
    <property type="project" value="TreeGrafter"/>
</dbReference>
<dbReference type="Pfam" id="PF03422">
    <property type="entry name" value="CBM_6"/>
    <property type="match status" value="1"/>
</dbReference>
<dbReference type="GO" id="GO:0008889">
    <property type="term" value="F:glycerophosphodiester phosphodiesterase activity"/>
    <property type="evidence" value="ECO:0007669"/>
    <property type="project" value="TreeGrafter"/>
</dbReference>
<dbReference type="SUPFAM" id="SSF51695">
    <property type="entry name" value="PLC-like phosphodiesterases"/>
    <property type="match status" value="1"/>
</dbReference>
<dbReference type="PROSITE" id="PS51704">
    <property type="entry name" value="GP_PDE"/>
    <property type="match status" value="1"/>
</dbReference>
<dbReference type="SUPFAM" id="SSF49785">
    <property type="entry name" value="Galactose-binding domain-like"/>
    <property type="match status" value="1"/>
</dbReference>
<dbReference type="GO" id="GO:0030246">
    <property type="term" value="F:carbohydrate binding"/>
    <property type="evidence" value="ECO:0007669"/>
    <property type="project" value="InterPro"/>
</dbReference>
<dbReference type="GO" id="GO:0070291">
    <property type="term" value="P:N-acylethanolamine metabolic process"/>
    <property type="evidence" value="ECO:0007669"/>
    <property type="project" value="TreeGrafter"/>
</dbReference>
<comment type="caution">
    <text evidence="2">The sequence shown here is derived from an EMBL/GenBank/DDBJ whole genome shotgun (WGS) entry which is preliminary data.</text>
</comment>
<evidence type="ECO:0000259" key="1">
    <source>
        <dbReference type="PROSITE" id="PS51704"/>
    </source>
</evidence>
<dbReference type="Proteomes" id="UP000294723">
    <property type="component" value="Unassembled WGS sequence"/>
</dbReference>
<evidence type="ECO:0000313" key="3">
    <source>
        <dbReference type="Proteomes" id="UP000294723"/>
    </source>
</evidence>
<dbReference type="GO" id="GO:0006644">
    <property type="term" value="P:phospholipid metabolic process"/>
    <property type="evidence" value="ECO:0007669"/>
    <property type="project" value="TreeGrafter"/>
</dbReference>
<dbReference type="Pfam" id="PF16387">
    <property type="entry name" value="DUF4996"/>
    <property type="match status" value="1"/>
</dbReference>
<name>A0A4R5BH70_9PSEU</name>